<evidence type="ECO:0000256" key="1">
    <source>
        <dbReference type="ARBA" id="ARBA00009083"/>
    </source>
</evidence>
<evidence type="ECO:0000256" key="2">
    <source>
        <dbReference type="ARBA" id="ARBA00022980"/>
    </source>
</evidence>
<dbReference type="FunFam" id="1.10.287.1480:FF:000001">
    <property type="entry name" value="30S ribosomal protein S14"/>
    <property type="match status" value="1"/>
</dbReference>
<protein>
    <submittedName>
        <fullName evidence="4">Structural constituent of ribosome</fullName>
    </submittedName>
</protein>
<dbReference type="PANTHER" id="PTHR19836">
    <property type="entry name" value="30S RIBOSOMAL PROTEIN S14"/>
    <property type="match status" value="1"/>
</dbReference>
<accession>A0A162ZAZ8</accession>
<evidence type="ECO:0000256" key="3">
    <source>
        <dbReference type="ARBA" id="ARBA00023274"/>
    </source>
</evidence>
<name>A0A162ZAZ8_DIDRA</name>
<evidence type="ECO:0000313" key="5">
    <source>
        <dbReference type="Proteomes" id="UP000076837"/>
    </source>
</evidence>
<sequence>MSQFRAAKLDIGCFAKIRNIRDHTKRKVFAENEPERQALRYIIRNTTLPQRVRAQAQLQLSQMHCYTRFTQIKNRCIMGGKGRGVFSDFRLGRVRIMVEEVESITDSSTVPVSYQRAGWKPPRCKEGKLVDGHEHGQAVKYVYTTAGRHNCIGRRSIREVEDYDYVSSYRAPLDVKMRCSSPFALLPLVEAANGDPANANNPGTLTALRLSNTNCSSSSSVLSPEHSAQPENTAISTTIPYDVSAQGRYFIT</sequence>
<evidence type="ECO:0000313" key="4">
    <source>
        <dbReference type="EMBL" id="KZM20507.1"/>
    </source>
</evidence>
<dbReference type="PANTHER" id="PTHR19836:SF19">
    <property type="entry name" value="SMALL RIBOSOMAL SUBUNIT PROTEIN US14M"/>
    <property type="match status" value="1"/>
</dbReference>
<keyword evidence="2" id="KW-0689">Ribosomal protein</keyword>
<dbReference type="GO" id="GO:0006412">
    <property type="term" value="P:translation"/>
    <property type="evidence" value="ECO:0007669"/>
    <property type="project" value="InterPro"/>
</dbReference>
<dbReference type="Proteomes" id="UP000076837">
    <property type="component" value="Unassembled WGS sequence"/>
</dbReference>
<dbReference type="InterPro" id="IPR001209">
    <property type="entry name" value="Ribosomal_uS14"/>
</dbReference>
<comment type="similarity">
    <text evidence="1">Belongs to the universal ribosomal protein uS14 family.</text>
</comment>
<proteinExistence type="inferred from homology"/>
<keyword evidence="5" id="KW-1185">Reference proteome</keyword>
<organism evidence="4 5">
    <name type="scientific">Didymella rabiei</name>
    <name type="common">Chickpea ascochyta blight fungus</name>
    <name type="synonym">Mycosphaerella rabiei</name>
    <dbReference type="NCBI Taxonomy" id="5454"/>
    <lineage>
        <taxon>Eukaryota</taxon>
        <taxon>Fungi</taxon>
        <taxon>Dikarya</taxon>
        <taxon>Ascomycota</taxon>
        <taxon>Pezizomycotina</taxon>
        <taxon>Dothideomycetes</taxon>
        <taxon>Pleosporomycetidae</taxon>
        <taxon>Pleosporales</taxon>
        <taxon>Pleosporineae</taxon>
        <taxon>Didymellaceae</taxon>
        <taxon>Ascochyta</taxon>
    </lineage>
</organism>
<dbReference type="GO" id="GO:0003735">
    <property type="term" value="F:structural constituent of ribosome"/>
    <property type="evidence" value="ECO:0007669"/>
    <property type="project" value="InterPro"/>
</dbReference>
<dbReference type="AlphaFoldDB" id="A0A162ZAZ8"/>
<keyword evidence="3" id="KW-0687">Ribonucleoprotein</keyword>
<dbReference type="EMBL" id="JYNV01000279">
    <property type="protein sequence ID" value="KZM20507.1"/>
    <property type="molecule type" value="Genomic_DNA"/>
</dbReference>
<reference evidence="4 5" key="1">
    <citation type="journal article" date="2016" name="Sci. Rep.">
        <title>Draft genome sequencing and secretome analysis of fungal phytopathogen Ascochyta rabiei provides insight into the necrotrophic effector repertoire.</title>
        <authorList>
            <person name="Verma S."/>
            <person name="Gazara R.K."/>
            <person name="Nizam S."/>
            <person name="Parween S."/>
            <person name="Chattopadhyay D."/>
            <person name="Verma P.K."/>
        </authorList>
    </citation>
    <scope>NUCLEOTIDE SEQUENCE [LARGE SCALE GENOMIC DNA]</scope>
    <source>
        <strain evidence="4 5">ArDII</strain>
    </source>
</reference>
<dbReference type="OrthoDB" id="413436at2759"/>
<dbReference type="Gene3D" id="1.10.287.1480">
    <property type="match status" value="1"/>
</dbReference>
<gene>
    <name evidence="4" type="ORF">ST47_g8376</name>
</gene>
<dbReference type="SUPFAM" id="SSF57716">
    <property type="entry name" value="Glucocorticoid receptor-like (DNA-binding domain)"/>
    <property type="match status" value="1"/>
</dbReference>
<comment type="caution">
    <text evidence="4">The sequence shown here is derived from an EMBL/GenBank/DDBJ whole genome shotgun (WGS) entry which is preliminary data.</text>
</comment>
<dbReference type="STRING" id="5454.A0A162ZAZ8"/>
<dbReference type="GO" id="GO:0005763">
    <property type="term" value="C:mitochondrial small ribosomal subunit"/>
    <property type="evidence" value="ECO:0007669"/>
    <property type="project" value="TreeGrafter"/>
</dbReference>
<dbReference type="Pfam" id="PF00253">
    <property type="entry name" value="Ribosomal_S14"/>
    <property type="match status" value="1"/>
</dbReference>